<dbReference type="Proteomes" id="UP001147760">
    <property type="component" value="Unassembled WGS sequence"/>
</dbReference>
<evidence type="ECO:0000313" key="2">
    <source>
        <dbReference type="Proteomes" id="UP001147760"/>
    </source>
</evidence>
<accession>A0A9W9WMT2</accession>
<dbReference type="AlphaFoldDB" id="A0A9W9WMT2"/>
<reference evidence="1" key="2">
    <citation type="journal article" date="2023" name="IMA Fungus">
        <title>Comparative genomic study of the Penicillium genus elucidates a diverse pangenome and 15 lateral gene transfer events.</title>
        <authorList>
            <person name="Petersen C."/>
            <person name="Sorensen T."/>
            <person name="Nielsen M.R."/>
            <person name="Sondergaard T.E."/>
            <person name="Sorensen J.L."/>
            <person name="Fitzpatrick D.A."/>
            <person name="Frisvad J.C."/>
            <person name="Nielsen K.L."/>
        </authorList>
    </citation>
    <scope>NUCLEOTIDE SEQUENCE</scope>
    <source>
        <strain evidence="1">IBT 17660</strain>
    </source>
</reference>
<evidence type="ECO:0000313" key="1">
    <source>
        <dbReference type="EMBL" id="KAJ5470306.1"/>
    </source>
</evidence>
<dbReference type="EMBL" id="JAPWDO010000005">
    <property type="protein sequence ID" value="KAJ5470306.1"/>
    <property type="molecule type" value="Genomic_DNA"/>
</dbReference>
<dbReference type="OrthoDB" id="5422579at2759"/>
<keyword evidence="2" id="KW-1185">Reference proteome</keyword>
<protein>
    <submittedName>
        <fullName evidence="1">Uncharacterized protein</fullName>
    </submittedName>
</protein>
<gene>
    <name evidence="1" type="ORF">N7530_007663</name>
</gene>
<comment type="caution">
    <text evidence="1">The sequence shown here is derived from an EMBL/GenBank/DDBJ whole genome shotgun (WGS) entry which is preliminary data.</text>
</comment>
<name>A0A9W9WMT2_9EURO</name>
<reference evidence="1" key="1">
    <citation type="submission" date="2022-12" db="EMBL/GenBank/DDBJ databases">
        <authorList>
            <person name="Petersen C."/>
        </authorList>
    </citation>
    <scope>NUCLEOTIDE SEQUENCE</scope>
    <source>
        <strain evidence="1">IBT 17660</strain>
    </source>
</reference>
<proteinExistence type="predicted"/>
<organism evidence="1 2">
    <name type="scientific">Penicillium desertorum</name>
    <dbReference type="NCBI Taxonomy" id="1303715"/>
    <lineage>
        <taxon>Eukaryota</taxon>
        <taxon>Fungi</taxon>
        <taxon>Dikarya</taxon>
        <taxon>Ascomycota</taxon>
        <taxon>Pezizomycotina</taxon>
        <taxon>Eurotiomycetes</taxon>
        <taxon>Eurotiomycetidae</taxon>
        <taxon>Eurotiales</taxon>
        <taxon>Aspergillaceae</taxon>
        <taxon>Penicillium</taxon>
    </lineage>
</organism>
<sequence>MRVLANKRNYVSELVMTSNHLPTGINYTIFHAPCEEYDNFATVLKNPDFRRLDIAMLINRELEEDIGRRWRSFLNGRLRRALGEAKPMEHFRLHTTATGNLYDDDVDRLIPLQSIVPIEKWPRLRHFLSRFLVSQSDITSFLAALPKSVRSIDLSMPEFLIDGGDYYGLLDDIRKMIRQRTLSDGGTEKEAHDFIYCERPNPFFDDCRCDTPYGVGILKDVFEPDFERPNVNWDDMIEMGITKEDMD</sequence>